<evidence type="ECO:0000313" key="2">
    <source>
        <dbReference type="Proteomes" id="UP000029713"/>
    </source>
</evidence>
<dbReference type="OrthoDB" id="5182530at2"/>
<accession>A0A098Y852</accession>
<protein>
    <recommendedName>
        <fullName evidence="3">ABM domain-containing protein</fullName>
    </recommendedName>
</protein>
<gene>
    <name evidence="1" type="ORF">IN07_10995</name>
</gene>
<dbReference type="RefSeq" id="WP_036335771.1">
    <property type="nucleotide sequence ID" value="NZ_JPMX01000043.1"/>
</dbReference>
<organism evidence="1 2">
    <name type="scientific">Modestobacter caceresii</name>
    <dbReference type="NCBI Taxonomy" id="1522368"/>
    <lineage>
        <taxon>Bacteria</taxon>
        <taxon>Bacillati</taxon>
        <taxon>Actinomycetota</taxon>
        <taxon>Actinomycetes</taxon>
        <taxon>Geodermatophilales</taxon>
        <taxon>Geodermatophilaceae</taxon>
        <taxon>Modestobacter</taxon>
    </lineage>
</organism>
<evidence type="ECO:0000313" key="1">
    <source>
        <dbReference type="EMBL" id="KGH46664.1"/>
    </source>
</evidence>
<dbReference type="Proteomes" id="UP000029713">
    <property type="component" value="Unassembled WGS sequence"/>
</dbReference>
<reference evidence="1 2" key="1">
    <citation type="submission" date="2014-07" db="EMBL/GenBank/DDBJ databases">
        <title>Biosystematic studies on Modestobacter strains isolated from extreme hyper-arid desert soil and from historic building.</title>
        <authorList>
            <person name="Bukarasam K."/>
            <person name="Bull A."/>
            <person name="Girard G."/>
            <person name="van Wezel G."/>
            <person name="Goodfellow M."/>
        </authorList>
    </citation>
    <scope>NUCLEOTIDE SEQUENCE [LARGE SCALE GENOMIC DNA]</scope>
    <source>
        <strain evidence="1 2">KNN45-2b</strain>
    </source>
</reference>
<dbReference type="AlphaFoldDB" id="A0A098Y852"/>
<keyword evidence="2" id="KW-1185">Reference proteome</keyword>
<name>A0A098Y852_9ACTN</name>
<evidence type="ECO:0008006" key="3">
    <source>
        <dbReference type="Google" id="ProtNLM"/>
    </source>
</evidence>
<proteinExistence type="predicted"/>
<sequence length="207" mass="22541">MYARTTTLRGNPRALDDAIEFVRDEWLPATTDLPGCTGLSMLVGRRTGRCIVASGWADEQSMLGSAEGMRRDRARLGQLLGAVPVVAQWEVAVMHRVQPTGADAVCRLIWSSRPNPAALDDDVATFRMALLPRIEELTGFCSANLMIDRVSGNTVLAVAYADREAMLVAGQRADALRTEYARATGGRITEVAEFDLVVAHLRIPETV</sequence>
<dbReference type="EMBL" id="JPMX01000043">
    <property type="protein sequence ID" value="KGH46664.1"/>
    <property type="molecule type" value="Genomic_DNA"/>
</dbReference>
<comment type="caution">
    <text evidence="1">The sequence shown here is derived from an EMBL/GenBank/DDBJ whole genome shotgun (WGS) entry which is preliminary data.</text>
</comment>
<dbReference type="STRING" id="1522368.IN07_10995"/>